<dbReference type="GO" id="GO:0016788">
    <property type="term" value="F:hydrolase activity, acting on ester bonds"/>
    <property type="evidence" value="ECO:0007669"/>
    <property type="project" value="UniProtKB-ARBA"/>
</dbReference>
<proteinExistence type="predicted"/>
<protein>
    <recommendedName>
        <fullName evidence="4">SGNH hydrolase-type esterase domain-containing protein</fullName>
    </recommendedName>
</protein>
<keyword evidence="3" id="KW-1185">Reference proteome</keyword>
<dbReference type="Gene3D" id="3.40.50.1110">
    <property type="entry name" value="SGNH hydrolase"/>
    <property type="match status" value="1"/>
</dbReference>
<feature type="signal peptide" evidence="1">
    <location>
        <begin position="1"/>
        <end position="24"/>
    </location>
</feature>
<evidence type="ECO:0008006" key="4">
    <source>
        <dbReference type="Google" id="ProtNLM"/>
    </source>
</evidence>
<evidence type="ECO:0000313" key="3">
    <source>
        <dbReference type="Proteomes" id="UP001208771"/>
    </source>
</evidence>
<evidence type="ECO:0000313" key="2">
    <source>
        <dbReference type="EMBL" id="MCX8998130.1"/>
    </source>
</evidence>
<feature type="chain" id="PRO_5041924386" description="SGNH hydrolase-type esterase domain-containing protein" evidence="1">
    <location>
        <begin position="25"/>
        <end position="801"/>
    </location>
</feature>
<dbReference type="Proteomes" id="UP001208771">
    <property type="component" value="Unassembled WGS sequence"/>
</dbReference>
<accession>A0AAE3N2K6</accession>
<gene>
    <name evidence="2" type="ORF">NOF55_13545</name>
</gene>
<dbReference type="InterPro" id="IPR036514">
    <property type="entry name" value="SGNH_hydro_sf"/>
</dbReference>
<name>A0AAE3N2K6_9HYPH</name>
<dbReference type="EMBL" id="JANFPI010000004">
    <property type="protein sequence ID" value="MCX8998130.1"/>
    <property type="molecule type" value="Genomic_DNA"/>
</dbReference>
<dbReference type="RefSeq" id="WP_306411917.1">
    <property type="nucleotide sequence ID" value="NZ_JANFPI010000004.1"/>
</dbReference>
<evidence type="ECO:0000256" key="1">
    <source>
        <dbReference type="SAM" id="SignalP"/>
    </source>
</evidence>
<sequence>MTSSLGIGLGLAFSRPAASQGAVAAVQNVAARGQVPNGTIAASGSKTRMKGIARFTIGAGGALSLAPVFANFRIDNRLPREVDAEAAYSIVKAAISYEGVTVPLHFAGSRSVDVPPGAVSLMPDAVTPQQFGVGRFEPGYVAFVRVVIDLPATGNIAVQMNPMYLGGESQLLYDPAGHVDDIDGTAWEVPAEAEQWVPFPHPVMLIGEAARPVTSVIGIGDSIFDGSVDNAGDGSGGGGWARRAVYAANLPYLSISRTGEKAQYVAADHAKTEELVRLAGANAALIGLGNNDIRDGRSTEELLGDFRAIWGMLRDRGVAYIAQAQVTAETASTDQTTSLAGQTPVRGFGADEVLGAVNAMLATRADGLIDDVIDAPGAVQSDGKWNVPLYVSKLAAAAPAWSGGVSVLHAPEVGDYLSLDPETPAKHDLVWPHVTSVSGAGPFAVTLTGGPNLSHDAGALVRSSLSADGIHPQQAAHRQIAAKAAPVLRRIGAVRTPWIDAARSFEIDFVNRRAQRGGVTVPIESIVSCTRASAGKAFDGLSWSDIPQNALRYADGGGLFVEPEATNVLLDTAFAEADGSGLSPVWTTMFRGLTASYEFFRENGLKVMRLRLSGTATSSGSMSFYHANTWVPASAGQTWTAKFWARRIVGEGSDLNIQSSVEELNSAGNIFSGTYSGRTASRNWSEFVATRTFSNAGTVNARLKVVVGAGAVSGTRYDLTTDIAFPQLESGAHASSPVECAGAATTRAADVVVIALPPGVHDVTITYADGTTGAAAGVSGNYTVPADPARPVIAAIAGTSA</sequence>
<comment type="caution">
    <text evidence="2">The sequence shown here is derived from an EMBL/GenBank/DDBJ whole genome shotgun (WGS) entry which is preliminary data.</text>
</comment>
<reference evidence="2" key="1">
    <citation type="submission" date="2022-07" db="EMBL/GenBank/DDBJ databases">
        <title>Ectorhizobium quercum gen.nov., sp. nov.</title>
        <authorList>
            <person name="Ma T."/>
            <person name="Li Y."/>
        </authorList>
    </citation>
    <scope>NUCLEOTIDE SEQUENCE</scope>
    <source>
        <strain evidence="2">BDR2-2</strain>
    </source>
</reference>
<keyword evidence="1" id="KW-0732">Signal</keyword>
<dbReference type="SUPFAM" id="SSF52266">
    <property type="entry name" value="SGNH hydrolase"/>
    <property type="match status" value="1"/>
</dbReference>
<dbReference type="AlphaFoldDB" id="A0AAE3N2K6"/>
<organism evidence="2 3">
    <name type="scientific">Ectorhizobium quercum</name>
    <dbReference type="NCBI Taxonomy" id="2965071"/>
    <lineage>
        <taxon>Bacteria</taxon>
        <taxon>Pseudomonadati</taxon>
        <taxon>Pseudomonadota</taxon>
        <taxon>Alphaproteobacteria</taxon>
        <taxon>Hyphomicrobiales</taxon>
        <taxon>Rhizobiaceae</taxon>
        <taxon>Ectorhizobium</taxon>
    </lineage>
</organism>